<evidence type="ECO:0008006" key="4">
    <source>
        <dbReference type="Google" id="ProtNLM"/>
    </source>
</evidence>
<keyword evidence="1" id="KW-0472">Membrane</keyword>
<evidence type="ECO:0000313" key="2">
    <source>
        <dbReference type="EMBL" id="GLJ60436.1"/>
    </source>
</evidence>
<feature type="transmembrane region" description="Helical" evidence="1">
    <location>
        <begin position="12"/>
        <end position="33"/>
    </location>
</feature>
<reference evidence="2" key="2">
    <citation type="submission" date="2023-01" db="EMBL/GenBank/DDBJ databases">
        <authorList>
            <person name="Sun Q."/>
            <person name="Evtushenko L."/>
        </authorList>
    </citation>
    <scope>NUCLEOTIDE SEQUENCE</scope>
    <source>
        <strain evidence="2">VKM Ac-1020</strain>
    </source>
</reference>
<name>A0A9W6H0N5_9MICO</name>
<evidence type="ECO:0000256" key="1">
    <source>
        <dbReference type="SAM" id="Phobius"/>
    </source>
</evidence>
<dbReference type="Proteomes" id="UP001142462">
    <property type="component" value="Unassembled WGS sequence"/>
</dbReference>
<gene>
    <name evidence="2" type="ORF">GCM10017576_05650</name>
</gene>
<dbReference type="AlphaFoldDB" id="A0A9W6H0N5"/>
<accession>A0A9W6H0N5</accession>
<keyword evidence="1" id="KW-1133">Transmembrane helix</keyword>
<dbReference type="InterPro" id="IPR021414">
    <property type="entry name" value="DUF3054"/>
</dbReference>
<dbReference type="EMBL" id="BSEJ01000001">
    <property type="protein sequence ID" value="GLJ60436.1"/>
    <property type="molecule type" value="Genomic_DNA"/>
</dbReference>
<dbReference type="Pfam" id="PF11255">
    <property type="entry name" value="DUF3054"/>
    <property type="match status" value="1"/>
</dbReference>
<organism evidence="2 3">
    <name type="scientific">Microbacterium barkeri</name>
    <dbReference type="NCBI Taxonomy" id="33917"/>
    <lineage>
        <taxon>Bacteria</taxon>
        <taxon>Bacillati</taxon>
        <taxon>Actinomycetota</taxon>
        <taxon>Actinomycetes</taxon>
        <taxon>Micrococcales</taxon>
        <taxon>Microbacteriaceae</taxon>
        <taxon>Microbacterium</taxon>
    </lineage>
</organism>
<feature type="transmembrane region" description="Helical" evidence="1">
    <location>
        <begin position="96"/>
        <end position="118"/>
    </location>
</feature>
<feature type="transmembrane region" description="Helical" evidence="1">
    <location>
        <begin position="45"/>
        <end position="62"/>
    </location>
</feature>
<sequence length="133" mass="13753">MTMARSTSSSAPAALAADIVLVIVFAALGLASHEGAVDPAGLVRVAWPFAVALLAGWLALRVWTDPSAPVRKGLPLWAMTALGGLALRVITGGGAAIPFVVVTAIVLLVFLVGWRLAVHALRSARARRRPSAQ</sequence>
<proteinExistence type="predicted"/>
<reference evidence="2" key="1">
    <citation type="journal article" date="2014" name="Int. J. Syst. Evol. Microbiol.">
        <title>Complete genome sequence of Corynebacterium casei LMG S-19264T (=DSM 44701T), isolated from a smear-ripened cheese.</title>
        <authorList>
            <consortium name="US DOE Joint Genome Institute (JGI-PGF)"/>
            <person name="Walter F."/>
            <person name="Albersmeier A."/>
            <person name="Kalinowski J."/>
            <person name="Ruckert C."/>
        </authorList>
    </citation>
    <scope>NUCLEOTIDE SEQUENCE</scope>
    <source>
        <strain evidence="2">VKM Ac-1020</strain>
    </source>
</reference>
<feature type="transmembrane region" description="Helical" evidence="1">
    <location>
        <begin position="74"/>
        <end position="90"/>
    </location>
</feature>
<keyword evidence="3" id="KW-1185">Reference proteome</keyword>
<comment type="caution">
    <text evidence="2">The sequence shown here is derived from an EMBL/GenBank/DDBJ whole genome shotgun (WGS) entry which is preliminary data.</text>
</comment>
<keyword evidence="1" id="KW-0812">Transmembrane</keyword>
<protein>
    <recommendedName>
        <fullName evidence="4">DUF3054 domain-containing protein</fullName>
    </recommendedName>
</protein>
<evidence type="ECO:0000313" key="3">
    <source>
        <dbReference type="Proteomes" id="UP001142462"/>
    </source>
</evidence>